<feature type="transmembrane region" description="Helical" evidence="1">
    <location>
        <begin position="81"/>
        <end position="99"/>
    </location>
</feature>
<evidence type="ECO:0000313" key="3">
    <source>
        <dbReference type="Proteomes" id="UP000070578"/>
    </source>
</evidence>
<sequence length="134" mass="15238">MFFLIELFTVAFVMMSVFIGIGLIILAYFGRAPMPIWMQKYIRKQPTAKTLPIESQPQLMWLTDIVKEYSIGVWAPSQNSLTIAGVATMVVALVTTTQFQMRATVRVRGTVEVHRNQETTHAMQCIFLEPKVNI</sequence>
<keyword evidence="1" id="KW-1133">Transmembrane helix</keyword>
<accession>A0A139BNU8</accession>
<dbReference type="EMBL" id="LSLI01000174">
    <property type="protein sequence ID" value="KXS30654.1"/>
    <property type="molecule type" value="Genomic_DNA"/>
</dbReference>
<reference evidence="2 3" key="2">
    <citation type="submission" date="2016-03" db="EMBL/GenBank/DDBJ databases">
        <title>New uncultured bacterium of the family Gallionellaceae from acid mine drainage: description and reconstruction of genome based on metagenomic analysis of microbial community.</title>
        <authorList>
            <person name="Kadnikov V."/>
            <person name="Ivasenko D."/>
            <person name="Beletsky A."/>
            <person name="Mardanov A."/>
            <person name="Danilova E."/>
            <person name="Pimenov N."/>
            <person name="Karnachuk O."/>
            <person name="Ravin N."/>
        </authorList>
    </citation>
    <scope>NUCLEOTIDE SEQUENCE [LARGE SCALE GENOMIC DNA]</scope>
    <source>
        <strain evidence="2">ShG14-8</strain>
    </source>
</reference>
<dbReference type="Proteomes" id="UP000070578">
    <property type="component" value="Unassembled WGS sequence"/>
</dbReference>
<reference evidence="2 3" key="1">
    <citation type="submission" date="2016-02" db="EMBL/GenBank/DDBJ databases">
        <authorList>
            <person name="Wen L."/>
            <person name="He K."/>
            <person name="Yang H."/>
        </authorList>
    </citation>
    <scope>NUCLEOTIDE SEQUENCE [LARGE SCALE GENOMIC DNA]</scope>
    <source>
        <strain evidence="2">ShG14-8</strain>
    </source>
</reference>
<evidence type="ECO:0000313" key="2">
    <source>
        <dbReference type="EMBL" id="KXS30654.1"/>
    </source>
</evidence>
<evidence type="ECO:0000256" key="1">
    <source>
        <dbReference type="SAM" id="Phobius"/>
    </source>
</evidence>
<comment type="caution">
    <text evidence="2">The sequence shown here is derived from an EMBL/GenBank/DDBJ whole genome shotgun (WGS) entry which is preliminary data.</text>
</comment>
<name>A0A139BNU8_9PROT</name>
<proteinExistence type="predicted"/>
<organism evidence="2 3">
    <name type="scientific">Candidatus Gallionella acididurans</name>
    <dbReference type="NCBI Taxonomy" id="1796491"/>
    <lineage>
        <taxon>Bacteria</taxon>
        <taxon>Pseudomonadati</taxon>
        <taxon>Pseudomonadota</taxon>
        <taxon>Betaproteobacteria</taxon>
        <taxon>Nitrosomonadales</taxon>
        <taxon>Gallionellaceae</taxon>
        <taxon>Gallionella</taxon>
    </lineage>
</organism>
<gene>
    <name evidence="2" type="ORF">AWT59_3219</name>
</gene>
<keyword evidence="1" id="KW-0812">Transmembrane</keyword>
<feature type="transmembrane region" description="Helical" evidence="1">
    <location>
        <begin position="7"/>
        <end position="29"/>
    </location>
</feature>
<keyword evidence="1" id="KW-0472">Membrane</keyword>
<dbReference type="AlphaFoldDB" id="A0A139BNU8"/>
<protein>
    <submittedName>
        <fullName evidence="2">Uncharacterized protein</fullName>
    </submittedName>
</protein>